<evidence type="ECO:0000256" key="1">
    <source>
        <dbReference type="ARBA" id="ARBA00007257"/>
    </source>
</evidence>
<feature type="compositionally biased region" description="Low complexity" evidence="4">
    <location>
        <begin position="85"/>
        <end position="105"/>
    </location>
</feature>
<feature type="compositionally biased region" description="Pro residues" evidence="4">
    <location>
        <begin position="46"/>
        <end position="56"/>
    </location>
</feature>
<sequence>MSERSISRALLRAGALTTAVVLAFGGATTGALAQEPETPTSSVEPAPTPTSEPSTPPSTTDPAPPSPTESTPPSSSEPTPPSEPSAPAEPSTPVPSTTPSTSTPSIPDTKPEEEKKETPPAALTGEPRPDLSVTVTPDKPEFLPAEDIGLTLTVKNKGEAPATDIRLGYESSQAWLAAGAADLSSRPSLAPGQEKSFRVALRPTSSTSDSVHFQFRATVDGVGDPTPGDNGTSTHLTIRQLKGTVTGVLYTDTNGNGAFDQGEGLPNVTFGTKGGSPDSSNWSYTDANGKFNMWSVVAGKHTVVNVDNYRYAVQPGFTDFVVEHNKETKLALPVVAPVRNSLSATMAFDKASYHVTDEVGLNITLKNSGTQPLHRVVAVCGGGLSGPEFLNSDNFSQLHPDGEGVTVPAGGETKVFVTTNMPKINNPWIYANCWFGNVGRNIGTYTWVGNVSAKVHGLHGDYSGRVVNAETGAPIPNARVNVLDPVTRRPLKDVINADGNGNLRIYGLTPGKTVLQVAGTWKPQDGNEFVIDVVADTTTTRDLTVVPSDVVVPDAGHRPDMAITMKFDKDTYDIAEPMRVNVTVKNVGTGREAEVRLENDYQNPNMRLLEFDRSQLGELADTTKKVFLWPGESREITVVGTAPYFMGNDDKVSLALRLFTPIDHGPANNSASATASVTYKSGDAAVVLYADANKNKRKDADERTFSNARVFVNGGNRPYKSVEATTDASGRAVFTDLPVGLFQVYAEYPDGWVRPSRDQMTVSADAETVFELGAERPLSDNFFATLNFTKEEYAAGERFEADITLENRTGADLPAVNALCSGPGEPGEIYNDGSGWGGLAWDGGGVSVPNGEKRTFRVSGDQPKESASIGYATLHCSFAPDLSDPGAAHAGDEFRVPGLRADAVGMLVTDGPNGEVPKDKTTVVVVDSGTKKVVARTVTDADGKFGVTQLPVGKYDVVVPGPWKVEIRRMNPWFLVRAGGESWVQLFHLVPGPEVEDPGYPLPEDQVTGTPPAPAGPAGAGGAGGSGDALAKTGASVLGLGVIGALLVAFGFGASIIGRRRTA</sequence>
<keyword evidence="5" id="KW-0812">Transmembrane</keyword>
<keyword evidence="2" id="KW-0964">Secreted</keyword>
<dbReference type="Gene3D" id="2.60.40.10">
    <property type="entry name" value="Immunoglobulins"/>
    <property type="match status" value="3"/>
</dbReference>
<protein>
    <submittedName>
        <fullName evidence="7">CARDB protein</fullName>
    </submittedName>
</protein>
<name>A0A316IKJ5_9PSEU</name>
<gene>
    <name evidence="7" type="ORF">C8D88_101901</name>
</gene>
<dbReference type="SUPFAM" id="SSF49478">
    <property type="entry name" value="Cna protein B-type domain"/>
    <property type="match status" value="1"/>
</dbReference>
<keyword evidence="5" id="KW-0472">Membrane</keyword>
<evidence type="ECO:0000256" key="3">
    <source>
        <dbReference type="ARBA" id="ARBA00022729"/>
    </source>
</evidence>
<feature type="region of interest" description="Disordered" evidence="4">
    <location>
        <begin position="997"/>
        <end position="1026"/>
    </location>
</feature>
<evidence type="ECO:0000313" key="8">
    <source>
        <dbReference type="Proteomes" id="UP000246005"/>
    </source>
</evidence>
<feature type="signal peptide" evidence="6">
    <location>
        <begin position="1"/>
        <end position="33"/>
    </location>
</feature>
<evidence type="ECO:0000313" key="7">
    <source>
        <dbReference type="EMBL" id="PWK90878.1"/>
    </source>
</evidence>
<evidence type="ECO:0000256" key="4">
    <source>
        <dbReference type="SAM" id="MobiDB-lite"/>
    </source>
</evidence>
<dbReference type="EMBL" id="QGHB01000001">
    <property type="protein sequence ID" value="PWK90878.1"/>
    <property type="molecule type" value="Genomic_DNA"/>
</dbReference>
<organism evidence="7 8">
    <name type="scientific">Lentzea atacamensis</name>
    <dbReference type="NCBI Taxonomy" id="531938"/>
    <lineage>
        <taxon>Bacteria</taxon>
        <taxon>Bacillati</taxon>
        <taxon>Actinomycetota</taxon>
        <taxon>Actinomycetes</taxon>
        <taxon>Pseudonocardiales</taxon>
        <taxon>Pseudonocardiaceae</taxon>
        <taxon>Lentzea</taxon>
    </lineage>
</organism>
<evidence type="ECO:0000256" key="5">
    <source>
        <dbReference type="SAM" id="Phobius"/>
    </source>
</evidence>
<comment type="caution">
    <text evidence="7">The sequence shown here is derived from an EMBL/GenBank/DDBJ whole genome shotgun (WGS) entry which is preliminary data.</text>
</comment>
<comment type="similarity">
    <text evidence="1">Belongs to the serine-aspartate repeat-containing protein (SDr) family.</text>
</comment>
<feature type="transmembrane region" description="Helical" evidence="5">
    <location>
        <begin position="1037"/>
        <end position="1057"/>
    </location>
</feature>
<evidence type="ECO:0000256" key="2">
    <source>
        <dbReference type="ARBA" id="ARBA00022525"/>
    </source>
</evidence>
<dbReference type="Proteomes" id="UP000246005">
    <property type="component" value="Unassembled WGS sequence"/>
</dbReference>
<feature type="compositionally biased region" description="Low complexity" evidence="4">
    <location>
        <begin position="68"/>
        <end position="77"/>
    </location>
</feature>
<dbReference type="GO" id="GO:0005975">
    <property type="term" value="P:carbohydrate metabolic process"/>
    <property type="evidence" value="ECO:0007669"/>
    <property type="project" value="UniProtKB-ARBA"/>
</dbReference>
<feature type="compositionally biased region" description="Basic and acidic residues" evidence="4">
    <location>
        <begin position="109"/>
        <end position="118"/>
    </location>
</feature>
<dbReference type="PANTHER" id="PTHR36108:SF13">
    <property type="entry name" value="COLOSSIN-B-RELATED"/>
    <property type="match status" value="1"/>
</dbReference>
<accession>A0A316IKJ5</accession>
<feature type="compositionally biased region" description="Low complexity" evidence="4">
    <location>
        <begin position="31"/>
        <end position="45"/>
    </location>
</feature>
<feature type="region of interest" description="Disordered" evidence="4">
    <location>
        <begin position="31"/>
        <end position="142"/>
    </location>
</feature>
<dbReference type="AlphaFoldDB" id="A0A316IKJ5"/>
<dbReference type="PRINTS" id="PR01217">
    <property type="entry name" value="PRICHEXTENSN"/>
</dbReference>
<dbReference type="PANTHER" id="PTHR36108">
    <property type="entry name" value="COLOSSIN-B-RELATED"/>
    <property type="match status" value="1"/>
</dbReference>
<reference evidence="7 8" key="1">
    <citation type="submission" date="2018-05" db="EMBL/GenBank/DDBJ databases">
        <title>Genomic Encyclopedia of Type Strains, Phase IV (KMG-IV): sequencing the most valuable type-strain genomes for metagenomic binning, comparative biology and taxonomic classification.</title>
        <authorList>
            <person name="Goeker M."/>
        </authorList>
    </citation>
    <scope>NUCLEOTIDE SEQUENCE [LARGE SCALE GENOMIC DNA]</scope>
    <source>
        <strain evidence="7 8">DSM 45480</strain>
    </source>
</reference>
<keyword evidence="3 6" id="KW-0732">Signal</keyword>
<keyword evidence="5" id="KW-1133">Transmembrane helix</keyword>
<dbReference type="SUPFAM" id="SSF117074">
    <property type="entry name" value="Hypothetical protein PA1324"/>
    <property type="match status" value="2"/>
</dbReference>
<feature type="chain" id="PRO_5016419495" evidence="6">
    <location>
        <begin position="34"/>
        <end position="1063"/>
    </location>
</feature>
<evidence type="ECO:0000256" key="6">
    <source>
        <dbReference type="SAM" id="SignalP"/>
    </source>
</evidence>
<proteinExistence type="inferred from homology"/>
<dbReference type="InterPro" id="IPR013783">
    <property type="entry name" value="Ig-like_fold"/>
</dbReference>